<dbReference type="OrthoDB" id="9798830at2"/>
<evidence type="ECO:0000259" key="1">
    <source>
        <dbReference type="Pfam" id="PF12867"/>
    </source>
</evidence>
<dbReference type="Gene3D" id="1.20.120.450">
    <property type="entry name" value="dinb family like domain"/>
    <property type="match status" value="1"/>
</dbReference>
<evidence type="ECO:0000313" key="2">
    <source>
        <dbReference type="EMBL" id="SHM43977.1"/>
    </source>
</evidence>
<name>A0A1M7IUG8_9BACI</name>
<feature type="domain" description="DinB-like" evidence="1">
    <location>
        <begin position="25"/>
        <end position="135"/>
    </location>
</feature>
<accession>A0A1M7IUG8</accession>
<dbReference type="STRING" id="1027249.SAMN05216179_0146"/>
<dbReference type="EMBL" id="FRCZ01000001">
    <property type="protein sequence ID" value="SHM43977.1"/>
    <property type="molecule type" value="Genomic_DNA"/>
</dbReference>
<organism evidence="2 3">
    <name type="scientific">Gracilibacillus kekensis</name>
    <dbReference type="NCBI Taxonomy" id="1027249"/>
    <lineage>
        <taxon>Bacteria</taxon>
        <taxon>Bacillati</taxon>
        <taxon>Bacillota</taxon>
        <taxon>Bacilli</taxon>
        <taxon>Bacillales</taxon>
        <taxon>Bacillaceae</taxon>
        <taxon>Gracilibacillus</taxon>
    </lineage>
</organism>
<dbReference type="RefSeq" id="WP_073198726.1">
    <property type="nucleotide sequence ID" value="NZ_FRCZ01000001.1"/>
</dbReference>
<dbReference type="InterPro" id="IPR024775">
    <property type="entry name" value="DinB-like"/>
</dbReference>
<dbReference type="Proteomes" id="UP000184184">
    <property type="component" value="Unassembled WGS sequence"/>
</dbReference>
<gene>
    <name evidence="2" type="ORF">SAMN05216179_0146</name>
</gene>
<keyword evidence="3" id="KW-1185">Reference proteome</keyword>
<evidence type="ECO:0000313" key="3">
    <source>
        <dbReference type="Proteomes" id="UP000184184"/>
    </source>
</evidence>
<dbReference type="InterPro" id="IPR034660">
    <property type="entry name" value="DinB/YfiT-like"/>
</dbReference>
<reference evidence="2 3" key="1">
    <citation type="submission" date="2016-11" db="EMBL/GenBank/DDBJ databases">
        <authorList>
            <person name="Jaros S."/>
            <person name="Januszkiewicz K."/>
            <person name="Wedrychowicz H."/>
        </authorList>
    </citation>
    <scope>NUCLEOTIDE SEQUENCE [LARGE SCALE GENOMIC DNA]</scope>
    <source>
        <strain evidence="2 3">CGMCC 1.10681</strain>
    </source>
</reference>
<protein>
    <submittedName>
        <fullName evidence="2">DinB superfamily protein</fullName>
    </submittedName>
</protein>
<dbReference type="Pfam" id="PF12867">
    <property type="entry name" value="DinB_2"/>
    <property type="match status" value="1"/>
</dbReference>
<sequence length="156" mass="18491">MNIKELILKQFQACHHTDTWFVSLHTALMGLNSQQAKAKTQSSTNSIFEIAHHLYFYNQLELQRFKGIDNKHNITDNRTTFHNEQELSWNRLVSELLQTMKEWEAEIERSNSESIEQFYENLTYINLHNAYHIGQIVHIRKLHGNWDEQAGVNYTT</sequence>
<proteinExistence type="predicted"/>
<dbReference type="AlphaFoldDB" id="A0A1M7IUG8"/>
<dbReference type="SUPFAM" id="SSF109854">
    <property type="entry name" value="DinB/YfiT-like putative metalloenzymes"/>
    <property type="match status" value="1"/>
</dbReference>